<sequence length="146" mass="16844">MLESATHGRSFETEADLERALKDLKLRVEVDHCLCAPYDSIPQSSNDISAWGLRAYWMREEMSTSLIQRKELAFPALHVDDGRRQLKQYQREAHLDQLPACCRRGPTAHHLDLAEGVRRHAHAIMLARAHAEPPRLAHPLRRRRRG</sequence>
<reference evidence="1" key="2">
    <citation type="submission" date="2020-02" db="EMBL/GenBank/DDBJ databases">
        <title>Identification and distribution of gene clusters putatively required for synthesis of sphingolipid metabolism inhibitors in phylogenetically diverse species of the filamentous fungus Fusarium.</title>
        <authorList>
            <person name="Kim H.-S."/>
            <person name="Busman M."/>
            <person name="Brown D.W."/>
            <person name="Divon H."/>
            <person name="Uhlig S."/>
            <person name="Proctor R.H."/>
        </authorList>
    </citation>
    <scope>NUCLEOTIDE SEQUENCE</scope>
    <source>
        <strain evidence="1">NRRL 25174</strain>
    </source>
</reference>
<evidence type="ECO:0000313" key="1">
    <source>
        <dbReference type="EMBL" id="KAF4331536.1"/>
    </source>
</evidence>
<comment type="caution">
    <text evidence="1">The sequence shown here is derived from an EMBL/GenBank/DDBJ whole genome shotgun (WGS) entry which is preliminary data.</text>
</comment>
<dbReference type="Proteomes" id="UP000730481">
    <property type="component" value="Unassembled WGS sequence"/>
</dbReference>
<dbReference type="EMBL" id="PVQB02001716">
    <property type="protein sequence ID" value="KAF4331536.1"/>
    <property type="molecule type" value="Genomic_DNA"/>
</dbReference>
<protein>
    <submittedName>
        <fullName evidence="1">Uncharacterized protein</fullName>
    </submittedName>
</protein>
<name>A0A9P5A327_9HYPO</name>
<reference evidence="1" key="1">
    <citation type="journal article" date="2017" name="Mycologia">
        <title>Fusarium algeriense, sp. nov., a novel toxigenic crown rot pathogen of durum wheat from Algeria is nested in the Fusarium burgessii species complex.</title>
        <authorList>
            <person name="Laraba I."/>
            <person name="Keddad A."/>
            <person name="Boureghda H."/>
            <person name="Abdallah N."/>
            <person name="Vaughan M.M."/>
            <person name="Proctor R.H."/>
            <person name="Busman M."/>
            <person name="O'Donnell K."/>
        </authorList>
    </citation>
    <scope>NUCLEOTIDE SEQUENCE</scope>
    <source>
        <strain evidence="1">NRRL 25174</strain>
    </source>
</reference>
<proteinExistence type="predicted"/>
<organism evidence="1 2">
    <name type="scientific">Fusarium beomiforme</name>
    <dbReference type="NCBI Taxonomy" id="44412"/>
    <lineage>
        <taxon>Eukaryota</taxon>
        <taxon>Fungi</taxon>
        <taxon>Dikarya</taxon>
        <taxon>Ascomycota</taxon>
        <taxon>Pezizomycotina</taxon>
        <taxon>Sordariomycetes</taxon>
        <taxon>Hypocreomycetidae</taxon>
        <taxon>Hypocreales</taxon>
        <taxon>Nectriaceae</taxon>
        <taxon>Fusarium</taxon>
        <taxon>Fusarium burgessii species complex</taxon>
    </lineage>
</organism>
<keyword evidence="2" id="KW-1185">Reference proteome</keyword>
<dbReference type="AlphaFoldDB" id="A0A9P5A327"/>
<evidence type="ECO:0000313" key="2">
    <source>
        <dbReference type="Proteomes" id="UP000730481"/>
    </source>
</evidence>
<gene>
    <name evidence="1" type="ORF">FBEOM_14719</name>
</gene>
<accession>A0A9P5A327</accession>